<keyword evidence="2" id="KW-1185">Reference proteome</keyword>
<accession>Q6AER6</accession>
<name>Q6AER6_LEIXX</name>
<organism evidence="1 2">
    <name type="scientific">Leifsonia xyli subsp. xyli (strain CTCB07)</name>
    <dbReference type="NCBI Taxonomy" id="281090"/>
    <lineage>
        <taxon>Bacteria</taxon>
        <taxon>Bacillati</taxon>
        <taxon>Actinomycetota</taxon>
        <taxon>Actinomycetes</taxon>
        <taxon>Micrococcales</taxon>
        <taxon>Microbacteriaceae</taxon>
        <taxon>Leifsonia</taxon>
    </lineage>
</organism>
<dbReference type="eggNOG" id="COG1502">
    <property type="taxonomic scope" value="Bacteria"/>
</dbReference>
<reference evidence="1 2" key="1">
    <citation type="journal article" date="2004" name="Mol. Plant Microbe Interact.">
        <title>The genome sequence of the Gram-positive sugarcane pathogen Leifsonia xyli subsp. xyli.</title>
        <authorList>
            <person name="Monteiro-Vitorello C.B."/>
            <person name="Camargo L.E.A."/>
            <person name="Van Sluys M.A."/>
            <person name="Kitajima J.P."/>
            <person name="Truffi D."/>
            <person name="do Amaral A.M."/>
            <person name="Harakava R."/>
            <person name="de Oliveira J.C.F."/>
            <person name="Wood D."/>
            <person name="de Oliveira M.C."/>
            <person name="Miyaki C.Y."/>
            <person name="Takita M.A."/>
            <person name="da Silva A.C.R."/>
            <person name="Furlan L.R."/>
            <person name="Carraro D.M."/>
            <person name="Camarotte G."/>
            <person name="Almeida N.F. Jr."/>
            <person name="Carrer H."/>
            <person name="Coutinho L.L."/>
            <person name="El-Dorry H.A."/>
            <person name="Ferro M.I.T."/>
            <person name="Gagliardi P.R."/>
            <person name="Giglioti E."/>
            <person name="Goldman M.H.S."/>
            <person name="Goldman G.H."/>
            <person name="Kimura E.T."/>
            <person name="Ferro E.S."/>
            <person name="Kuramae E.E."/>
            <person name="Lemos E.G.M."/>
            <person name="Lemos M.V.F."/>
            <person name="Mauro S.M.Z."/>
            <person name="Machado M.A."/>
            <person name="Marino C.L."/>
            <person name="Menck C.F."/>
            <person name="Nunes L.R."/>
            <person name="Oliveira R.C."/>
            <person name="Pereira G.G."/>
            <person name="Siqueira W."/>
            <person name="de Souza A.A."/>
            <person name="Tsai S.M."/>
            <person name="Zanca A.S."/>
            <person name="Simpson A.J.G."/>
            <person name="Brumbley S.M."/>
            <person name="Setubal J.C."/>
        </authorList>
    </citation>
    <scope>NUCLEOTIDE SEQUENCE [LARGE SCALE GENOMIC DNA]</scope>
    <source>
        <strain evidence="1 2">CTCB07</strain>
    </source>
</reference>
<evidence type="ECO:0000313" key="2">
    <source>
        <dbReference type="Proteomes" id="UP000001306"/>
    </source>
</evidence>
<protein>
    <submittedName>
        <fullName evidence="1">Uncharacterized protein</fullName>
    </submittedName>
</protein>
<dbReference type="STRING" id="281090.Lxx12890"/>
<dbReference type="HOGENOM" id="CLU_1302988_0_0_11"/>
<dbReference type="Proteomes" id="UP000001306">
    <property type="component" value="Chromosome"/>
</dbReference>
<dbReference type="Gene3D" id="3.30.870.10">
    <property type="entry name" value="Endonuclease Chain A"/>
    <property type="match status" value="1"/>
</dbReference>
<proteinExistence type="predicted"/>
<dbReference type="AlphaFoldDB" id="Q6AER6"/>
<gene>
    <name evidence="1" type="ordered locus">Lxx12890</name>
</gene>
<evidence type="ECO:0000313" key="1">
    <source>
        <dbReference type="EMBL" id="AAT89129.1"/>
    </source>
</evidence>
<dbReference type="KEGG" id="lxx:Lxx12890"/>
<sequence>MPKIGSLHTLGAFNHVMEKFMDDPRLAQFGQFTPEGTLQPGYGDHYLFFVGRDDIHSILLNILQAETLAFRLNMFGYDDDELNQAIIALIRRPGVFVQGTLDRSQAAGVHEKRILEANATTPEWSSSFAIGQSETHQISHTKGGVLAGQGIGFEGSTNWSASAEGTSISLKADVANPPGFKAQNNTLLLSTNPVYLVRFTARLDAEHRIAVQQQATHKTKAP</sequence>
<dbReference type="EMBL" id="AE016822">
    <property type="protein sequence ID" value="AAT89129.1"/>
    <property type="molecule type" value="Genomic_DNA"/>
</dbReference>